<evidence type="ECO:0000313" key="9">
    <source>
        <dbReference type="Proteomes" id="UP001418444"/>
    </source>
</evidence>
<dbReference type="PROSITE" id="PS00194">
    <property type="entry name" value="THIOREDOXIN_1"/>
    <property type="match status" value="1"/>
</dbReference>
<dbReference type="Gene3D" id="3.40.30.10">
    <property type="entry name" value="Glutaredoxin"/>
    <property type="match status" value="1"/>
</dbReference>
<dbReference type="PANTHER" id="PTHR42852:SF6">
    <property type="entry name" value="THIOL:DISULFIDE INTERCHANGE PROTEIN DSBE"/>
    <property type="match status" value="1"/>
</dbReference>
<comment type="caution">
    <text evidence="8">The sequence shown here is derived from an EMBL/GenBank/DDBJ whole genome shotgun (WGS) entry which is preliminary data.</text>
</comment>
<feature type="domain" description="Thioredoxin" evidence="7">
    <location>
        <begin position="58"/>
        <end position="203"/>
    </location>
</feature>
<dbReference type="InterPro" id="IPR036249">
    <property type="entry name" value="Thioredoxin-like_sf"/>
</dbReference>
<dbReference type="Pfam" id="PF00578">
    <property type="entry name" value="AhpC-TSA"/>
    <property type="match status" value="1"/>
</dbReference>
<keyword evidence="4" id="KW-1015">Disulfide bond</keyword>
<dbReference type="CDD" id="cd02966">
    <property type="entry name" value="TlpA_like_family"/>
    <property type="match status" value="1"/>
</dbReference>
<dbReference type="PROSITE" id="PS51352">
    <property type="entry name" value="THIOREDOXIN_2"/>
    <property type="match status" value="1"/>
</dbReference>
<dbReference type="InterPro" id="IPR000866">
    <property type="entry name" value="AhpC/TSA"/>
</dbReference>
<dbReference type="Proteomes" id="UP001418444">
    <property type="component" value="Unassembled WGS sequence"/>
</dbReference>
<evidence type="ECO:0000256" key="5">
    <source>
        <dbReference type="ARBA" id="ARBA00023284"/>
    </source>
</evidence>
<feature type="chain" id="PRO_5046774419" evidence="6">
    <location>
        <begin position="36"/>
        <end position="204"/>
    </location>
</feature>
<comment type="subcellular location">
    <subcellularLocation>
        <location evidence="1">Cell envelope</location>
    </subcellularLocation>
</comment>
<reference evidence="9" key="1">
    <citation type="journal article" date="2019" name="Int. J. Syst. Evol. Microbiol.">
        <title>The Global Catalogue of Microorganisms (GCM) 10K type strain sequencing project: providing services to taxonomists for standard genome sequencing and annotation.</title>
        <authorList>
            <consortium name="The Broad Institute Genomics Platform"/>
            <consortium name="The Broad Institute Genome Sequencing Center for Infectious Disease"/>
            <person name="Wu L."/>
            <person name="Ma J."/>
        </authorList>
    </citation>
    <scope>NUCLEOTIDE SEQUENCE [LARGE SCALE GENOMIC DNA]</scope>
    <source>
        <strain evidence="9">JCM 16923</strain>
    </source>
</reference>
<gene>
    <name evidence="8" type="ORF">GCM10022231_06270</name>
</gene>
<evidence type="ECO:0000259" key="7">
    <source>
        <dbReference type="PROSITE" id="PS51352"/>
    </source>
</evidence>
<keyword evidence="6" id="KW-0732">Signal</keyword>
<evidence type="ECO:0000313" key="8">
    <source>
        <dbReference type="EMBL" id="GAA3951261.1"/>
    </source>
</evidence>
<dbReference type="EMBL" id="BAAAZW010000002">
    <property type="protein sequence ID" value="GAA3951261.1"/>
    <property type="molecule type" value="Genomic_DNA"/>
</dbReference>
<evidence type="ECO:0000256" key="1">
    <source>
        <dbReference type="ARBA" id="ARBA00004196"/>
    </source>
</evidence>
<organism evidence="8 9">
    <name type="scientific">Gordonia caeni</name>
    <dbReference type="NCBI Taxonomy" id="1007097"/>
    <lineage>
        <taxon>Bacteria</taxon>
        <taxon>Bacillati</taxon>
        <taxon>Actinomycetota</taxon>
        <taxon>Actinomycetes</taxon>
        <taxon>Mycobacteriales</taxon>
        <taxon>Gordoniaceae</taxon>
        <taxon>Gordonia</taxon>
    </lineage>
</organism>
<dbReference type="InterPro" id="IPR017937">
    <property type="entry name" value="Thioredoxin_CS"/>
</dbReference>
<keyword evidence="5" id="KW-0676">Redox-active center</keyword>
<proteinExistence type="predicted"/>
<protein>
    <submittedName>
        <fullName evidence="8">TlpA disulfide reductase family protein</fullName>
    </submittedName>
</protein>
<evidence type="ECO:0000256" key="3">
    <source>
        <dbReference type="ARBA" id="ARBA00022968"/>
    </source>
</evidence>
<keyword evidence="3" id="KW-0735">Signal-anchor</keyword>
<dbReference type="InterPro" id="IPR050553">
    <property type="entry name" value="Thioredoxin_ResA/DsbE_sf"/>
</dbReference>
<dbReference type="SUPFAM" id="SSF52833">
    <property type="entry name" value="Thioredoxin-like"/>
    <property type="match status" value="1"/>
</dbReference>
<sequence length="204" mass="21975">MTAVSPVRRRGPLAALLAALCGVLVLTGCSTGDDAVVQGQGNQIVAPGGQTVIRYDPPDERTPIGQVSGESLFGDGEIDLSTYKGDVVVVNVWASWCPPCRKEAPELEKVYQETKDRGVQFVGIDFRDNRGSAEDFARDRGLTYPSIYDYGGRTLKALGVPVGAVPTTVILDRQLRPAVVYLKAIGEQELRDEVLRVAAEGDKQ</sequence>
<evidence type="ECO:0000256" key="2">
    <source>
        <dbReference type="ARBA" id="ARBA00022748"/>
    </source>
</evidence>
<accession>A0ABP7NQ45</accession>
<keyword evidence="2" id="KW-0201">Cytochrome c-type biogenesis</keyword>
<name>A0ABP7NQ45_9ACTN</name>
<keyword evidence="3" id="KW-0812">Transmembrane</keyword>
<dbReference type="PANTHER" id="PTHR42852">
    <property type="entry name" value="THIOL:DISULFIDE INTERCHANGE PROTEIN DSBE"/>
    <property type="match status" value="1"/>
</dbReference>
<dbReference type="InterPro" id="IPR013766">
    <property type="entry name" value="Thioredoxin_domain"/>
</dbReference>
<feature type="signal peptide" evidence="6">
    <location>
        <begin position="1"/>
        <end position="35"/>
    </location>
</feature>
<keyword evidence="9" id="KW-1185">Reference proteome</keyword>
<evidence type="ECO:0000256" key="6">
    <source>
        <dbReference type="SAM" id="SignalP"/>
    </source>
</evidence>
<evidence type="ECO:0000256" key="4">
    <source>
        <dbReference type="ARBA" id="ARBA00023157"/>
    </source>
</evidence>